<name>A0A6N0JK08_ACHDE</name>
<dbReference type="Gene3D" id="3.20.20.70">
    <property type="entry name" value="Aldolase class I"/>
    <property type="match status" value="1"/>
</dbReference>
<feature type="binding site" evidence="7">
    <location>
        <position position="105"/>
    </location>
    <ligand>
        <name>FMN</name>
        <dbReference type="ChEBI" id="CHEBI:58210"/>
    </ligand>
</feature>
<protein>
    <submittedName>
        <fullName evidence="9">Alpha-hydroxy-acid oxidizing protein</fullName>
    </submittedName>
</protein>
<dbReference type="SUPFAM" id="SSF51395">
    <property type="entry name" value="FMN-linked oxidoreductases"/>
    <property type="match status" value="1"/>
</dbReference>
<feature type="domain" description="FMN hydroxy acid dehydrogenase" evidence="8">
    <location>
        <begin position="1"/>
        <end position="380"/>
    </location>
</feature>
<dbReference type="GO" id="GO:0010181">
    <property type="term" value="F:FMN binding"/>
    <property type="evidence" value="ECO:0007669"/>
    <property type="project" value="InterPro"/>
</dbReference>
<dbReference type="RefSeq" id="WP_174716252.1">
    <property type="nucleotide sequence ID" value="NZ_CP054569.1"/>
</dbReference>
<reference evidence="9 10" key="1">
    <citation type="submission" date="2020-05" db="EMBL/GenBank/DDBJ databases">
        <title>FDA dAtabase for Regulatory Grade micrObial Sequences (FDA-ARGOS): Supporting development and validation of Infectious Disease Dx tests.</title>
        <authorList>
            <person name="Sproer C."/>
            <person name="Gronow S."/>
            <person name="Severitt S."/>
            <person name="Schroder I."/>
            <person name="Tallon L."/>
            <person name="Sadzewicz L."/>
            <person name="Zhao X."/>
            <person name="Vavikolanu K."/>
            <person name="Mehta A."/>
            <person name="Aluvathingal J."/>
            <person name="Nadendla S."/>
            <person name="Myers T."/>
            <person name="Yan Y."/>
            <person name="Sichtig H."/>
        </authorList>
    </citation>
    <scope>NUCLEOTIDE SEQUENCE [LARGE SCALE GENOMIC DNA]</scope>
    <source>
        <strain evidence="9 10">FDAARGOS_787</strain>
    </source>
</reference>
<feature type="binding site" evidence="7">
    <location>
        <position position="164"/>
    </location>
    <ligand>
        <name>glyoxylate</name>
        <dbReference type="ChEBI" id="CHEBI:36655"/>
    </ligand>
</feature>
<evidence type="ECO:0000256" key="7">
    <source>
        <dbReference type="PIRSR" id="PIRSR000138-2"/>
    </source>
</evidence>
<evidence type="ECO:0000256" key="4">
    <source>
        <dbReference type="ARBA" id="ARBA00023002"/>
    </source>
</evidence>
<dbReference type="AlphaFoldDB" id="A0A6N0JK08"/>
<dbReference type="InterPro" id="IPR037396">
    <property type="entry name" value="FMN_HAD"/>
</dbReference>
<keyword evidence="3 7" id="KW-0288">FMN</keyword>
<gene>
    <name evidence="9" type="ORF">FOC81_10540</name>
</gene>
<comment type="cofactor">
    <cofactor evidence="1">
        <name>FMN</name>
        <dbReference type="ChEBI" id="CHEBI:58210"/>
    </cofactor>
</comment>
<keyword evidence="4" id="KW-0560">Oxidoreductase</keyword>
<dbReference type="PROSITE" id="PS51349">
    <property type="entry name" value="FMN_HYDROXY_ACID_DH_2"/>
    <property type="match status" value="1"/>
</dbReference>
<feature type="active site" description="Proton acceptor" evidence="6">
    <location>
        <position position="275"/>
    </location>
</feature>
<proteinExistence type="inferred from homology"/>
<feature type="binding site" evidence="7">
    <location>
        <position position="155"/>
    </location>
    <ligand>
        <name>FMN</name>
        <dbReference type="ChEBI" id="CHEBI:58210"/>
    </ligand>
</feature>
<dbReference type="GO" id="GO:0005886">
    <property type="term" value="C:plasma membrane"/>
    <property type="evidence" value="ECO:0007669"/>
    <property type="project" value="TreeGrafter"/>
</dbReference>
<dbReference type="InterPro" id="IPR013785">
    <property type="entry name" value="Aldolase_TIM"/>
</dbReference>
<dbReference type="InterPro" id="IPR012133">
    <property type="entry name" value="Alpha-hydoxy_acid_DH_FMN"/>
</dbReference>
<evidence type="ECO:0000256" key="3">
    <source>
        <dbReference type="ARBA" id="ARBA00022643"/>
    </source>
</evidence>
<dbReference type="EMBL" id="CP054569">
    <property type="protein sequence ID" value="QKQ47108.1"/>
    <property type="molecule type" value="Genomic_DNA"/>
</dbReference>
<evidence type="ECO:0000256" key="5">
    <source>
        <dbReference type="ARBA" id="ARBA00024042"/>
    </source>
</evidence>
<evidence type="ECO:0000256" key="1">
    <source>
        <dbReference type="ARBA" id="ARBA00001917"/>
    </source>
</evidence>
<evidence type="ECO:0000313" key="10">
    <source>
        <dbReference type="Proteomes" id="UP000509782"/>
    </source>
</evidence>
<dbReference type="PANTHER" id="PTHR10578">
    <property type="entry name" value="S -2-HYDROXY-ACID OXIDASE-RELATED"/>
    <property type="match status" value="1"/>
</dbReference>
<comment type="similarity">
    <text evidence="5">Belongs to the FMN-dependent alpha-hydroxy acid dehydrogenase family.</text>
</comment>
<sequence>MLITIDDYRRRARKSLPRFVYEFIDGGAEHETCLAANRADFERIRLTPRVLRDTRQVDTSVEVFGASWRLPFALAPTGLNGIVRPGGDAMLAAAAAESGVPFVLSTASNERAEDVRAQAGGGEQWLQLYVMEDRRLAEQLLRRARGAGYRALVLTADVPVGGHRWRDARNGFKIPFRITPRLAWDIARRPGWALRMLAGGPPRFVNLAEEAADALPTDVQASLLARSMDRSLVWESLRWLRGLWDGPLVLKGVLHPEDAALAVRHGVDGVIVSNHGGRQLDAAPSAIGALTAVADRVGGRIPVFLDSGIRSGADILRAQALGARAVFVGRPTLYGLACGGRKGVRDVIRLLAEDYERNMVLLGLDRASGVVQARGLAQAEPSLHHPMA</sequence>
<dbReference type="FunFam" id="3.20.20.70:FF:000029">
    <property type="entry name" value="L-lactate dehydrogenase"/>
    <property type="match status" value="1"/>
</dbReference>
<feature type="binding site" evidence="7">
    <location>
        <position position="127"/>
    </location>
    <ligand>
        <name>FMN</name>
        <dbReference type="ChEBI" id="CHEBI:58210"/>
    </ligand>
</feature>
<dbReference type="Proteomes" id="UP000509782">
    <property type="component" value="Chromosome"/>
</dbReference>
<dbReference type="GO" id="GO:0009060">
    <property type="term" value="P:aerobic respiration"/>
    <property type="evidence" value="ECO:0007669"/>
    <property type="project" value="TreeGrafter"/>
</dbReference>
<feature type="binding site" evidence="7">
    <location>
        <begin position="306"/>
        <end position="310"/>
    </location>
    <ligand>
        <name>FMN</name>
        <dbReference type="ChEBI" id="CHEBI:58210"/>
    </ligand>
</feature>
<dbReference type="Pfam" id="PF01070">
    <property type="entry name" value="FMN_dh"/>
    <property type="match status" value="1"/>
</dbReference>
<feature type="binding site" evidence="7">
    <location>
        <position position="275"/>
    </location>
    <ligand>
        <name>glyoxylate</name>
        <dbReference type="ChEBI" id="CHEBI:36655"/>
    </ligand>
</feature>
<feature type="binding site" evidence="7">
    <location>
        <position position="278"/>
    </location>
    <ligand>
        <name>glyoxylate</name>
        <dbReference type="ChEBI" id="CHEBI:36655"/>
    </ligand>
</feature>
<evidence type="ECO:0000256" key="6">
    <source>
        <dbReference type="PIRSR" id="PIRSR000138-1"/>
    </source>
</evidence>
<feature type="binding site" evidence="7">
    <location>
        <begin position="76"/>
        <end position="78"/>
    </location>
    <ligand>
        <name>FMN</name>
        <dbReference type="ChEBI" id="CHEBI:58210"/>
    </ligand>
</feature>
<feature type="binding site" evidence="7">
    <location>
        <position position="273"/>
    </location>
    <ligand>
        <name>FMN</name>
        <dbReference type="ChEBI" id="CHEBI:58210"/>
    </ligand>
</feature>
<accession>A0A6N0JK08</accession>
<evidence type="ECO:0000256" key="2">
    <source>
        <dbReference type="ARBA" id="ARBA00022630"/>
    </source>
</evidence>
<dbReference type="InterPro" id="IPR008259">
    <property type="entry name" value="FMN_hydac_DH_AS"/>
</dbReference>
<feature type="binding site" evidence="7">
    <location>
        <begin position="329"/>
        <end position="330"/>
    </location>
    <ligand>
        <name>FMN</name>
        <dbReference type="ChEBI" id="CHEBI:58210"/>
    </ligand>
</feature>
<dbReference type="PROSITE" id="PS00557">
    <property type="entry name" value="FMN_HYDROXY_ACID_DH_1"/>
    <property type="match status" value="1"/>
</dbReference>
<evidence type="ECO:0000259" key="8">
    <source>
        <dbReference type="PROSITE" id="PS51349"/>
    </source>
</evidence>
<dbReference type="PANTHER" id="PTHR10578:SF107">
    <property type="entry name" value="2-HYDROXYACID OXIDASE 1"/>
    <property type="match status" value="1"/>
</dbReference>
<evidence type="ECO:0000313" key="9">
    <source>
        <dbReference type="EMBL" id="QKQ47108.1"/>
    </source>
</evidence>
<dbReference type="PIRSF" id="PIRSF000138">
    <property type="entry name" value="Al-hdrx_acd_dh"/>
    <property type="match status" value="1"/>
</dbReference>
<keyword evidence="2 7" id="KW-0285">Flavoprotein</keyword>
<dbReference type="GO" id="GO:0004459">
    <property type="term" value="F:L-lactate dehydrogenase (NAD+) activity"/>
    <property type="evidence" value="ECO:0007669"/>
    <property type="project" value="TreeGrafter"/>
</dbReference>
<dbReference type="CDD" id="cd02809">
    <property type="entry name" value="alpha_hydroxyacid_oxid_FMN"/>
    <property type="match status" value="1"/>
</dbReference>
<dbReference type="InterPro" id="IPR000262">
    <property type="entry name" value="FMN-dep_DH"/>
</dbReference>
<organism evidence="9 10">
    <name type="scientific">Achromobacter denitrificans</name>
    <name type="common">Alcaligenes denitrificans</name>
    <dbReference type="NCBI Taxonomy" id="32002"/>
    <lineage>
        <taxon>Bacteria</taxon>
        <taxon>Pseudomonadati</taxon>
        <taxon>Pseudomonadota</taxon>
        <taxon>Betaproteobacteria</taxon>
        <taxon>Burkholderiales</taxon>
        <taxon>Alcaligenaceae</taxon>
        <taxon>Achromobacter</taxon>
    </lineage>
</organism>
<feature type="binding site" evidence="7">
    <location>
        <position position="251"/>
    </location>
    <ligand>
        <name>FMN</name>
        <dbReference type="ChEBI" id="CHEBI:58210"/>
    </ligand>
</feature>
<feature type="binding site" evidence="7">
    <location>
        <position position="129"/>
    </location>
    <ligand>
        <name>glyoxylate</name>
        <dbReference type="ChEBI" id="CHEBI:36655"/>
    </ligand>
</feature>